<dbReference type="Proteomes" id="UP000542813">
    <property type="component" value="Unassembled WGS sequence"/>
</dbReference>
<accession>A0A7W9GKQ5</accession>
<dbReference type="EMBL" id="JACHMM010000001">
    <property type="protein sequence ID" value="MBB5785483.1"/>
    <property type="molecule type" value="Genomic_DNA"/>
</dbReference>
<organism evidence="1 2">
    <name type="scientific">Jiangella mangrovi</name>
    <dbReference type="NCBI Taxonomy" id="1524084"/>
    <lineage>
        <taxon>Bacteria</taxon>
        <taxon>Bacillati</taxon>
        <taxon>Actinomycetota</taxon>
        <taxon>Actinomycetes</taxon>
        <taxon>Jiangellales</taxon>
        <taxon>Jiangellaceae</taxon>
        <taxon>Jiangella</taxon>
    </lineage>
</organism>
<dbReference type="AlphaFoldDB" id="A0A7W9GKQ5"/>
<evidence type="ECO:0000313" key="1">
    <source>
        <dbReference type="EMBL" id="MBB5785483.1"/>
    </source>
</evidence>
<comment type="caution">
    <text evidence="1">The sequence shown here is derived from an EMBL/GenBank/DDBJ whole genome shotgun (WGS) entry which is preliminary data.</text>
</comment>
<reference evidence="1 2" key="1">
    <citation type="submission" date="2020-08" db="EMBL/GenBank/DDBJ databases">
        <title>Sequencing the genomes of 1000 actinobacteria strains.</title>
        <authorList>
            <person name="Klenk H.-P."/>
        </authorList>
    </citation>
    <scope>NUCLEOTIDE SEQUENCE [LARGE SCALE GENOMIC DNA]</scope>
    <source>
        <strain evidence="1 2">DSM 102122</strain>
    </source>
</reference>
<dbReference type="Gene3D" id="2.40.30.20">
    <property type="match status" value="1"/>
</dbReference>
<proteinExistence type="predicted"/>
<dbReference type="InterPro" id="IPR023366">
    <property type="entry name" value="ATP_synth_asu-like_sf"/>
</dbReference>
<dbReference type="RefSeq" id="WP_184818257.1">
    <property type="nucleotide sequence ID" value="NZ_JACHMM010000001.1"/>
</dbReference>
<name>A0A7W9GKQ5_9ACTN</name>
<evidence type="ECO:0000313" key="2">
    <source>
        <dbReference type="Proteomes" id="UP000542813"/>
    </source>
</evidence>
<protein>
    <submittedName>
        <fullName evidence="1">Uncharacterized protein</fullName>
    </submittedName>
</protein>
<sequence length="910" mass="95850">MEPTRRTVLATGLGAAAILPLDRRLRASAGLLATSWFVDSQNGFDTNAGTSSGAPFKTLGKALLVMAAGDTLNLRRGSVFTERLDLTNKAAGTTVQAYGSGNDPVIDLLANAKGATGDWTQDGTAARWFRTLPAPSGGWGGFLLVINGKAGNYIKTSAAAVTAPGDYHFNTTTSTLYVQSATNPASAFSTLQYPPQTAGGRMDIGLFMGPPDDPRNATAAAGCSVSNLVVRGARRNIQLRASATLTDVVSQFSASTGITISYGGTYTLTRVRAYDAGSGLVSGEHTILFAGSGSTNVKGVVADWTSLGSNRWQRDISGLGSPAGAHLVRDWMDFPSRRFTPPQTSAGAVTGPEDWHLSATNVLTVYAPSNPASAYTVLLGGRYELINANLSDCEFDYAGEDAFQLGGNVHPNSQVTVGATVPGLSRISRGLENAVDIKSGNVTFSNTWIWQDTPGPSNRIGPTVTIQGHTRDVDFTSCTVSNMLTGKPTMDVQEFVPKITSQSTMWYSKNTNGTGVVLSHYNGQPHSYTFDLFYNDARAGQGLPVVAISGDHLFTHCGFHSNSMSSTVRAMHYRGNSTFATNLTALTCDTSTVITEGGVTYNLATIQWDGTEIYLGPNASFLISGLDPTSPSKAFNGTWRVRDAWYAINGTSNTRSFSTFLVPTASAPPTTANLTGLVMRYFARLNQLRGCTFSGKTEIIRMDAQVGTANAAFPIDWDDMVPNALDENYWAQRGNSTQRLVTLGNGSGTVSYTAAQVITDGTLDTATGGKWGGTGNRADTDTADVQEAFAEPDVTAITVSNEVATVTAPGHGLVRGKKVIIRGVTAPATGLEGAFYVEQVIDPSTFTYRTVRGVPDGAATLSAAKMLSGKPLSTSAGWRSAPSYSLPAGQKDLQGITVPATGRSFGPVVD</sequence>
<dbReference type="Gene3D" id="2.160.20.10">
    <property type="entry name" value="Single-stranded right-handed beta-helix, Pectin lyase-like"/>
    <property type="match status" value="1"/>
</dbReference>
<keyword evidence="2" id="KW-1185">Reference proteome</keyword>
<dbReference type="InterPro" id="IPR012334">
    <property type="entry name" value="Pectin_lyas_fold"/>
</dbReference>
<gene>
    <name evidence="1" type="ORF">HD601_000058</name>
</gene>